<evidence type="ECO:0000313" key="2">
    <source>
        <dbReference type="Proteomes" id="UP000029644"/>
    </source>
</evidence>
<reference evidence="1 2" key="1">
    <citation type="journal article" date="2014" name="Genome Announc.">
        <title>Draft Genome Sequences of Marine Flavobacterium Algibacter lectus Strains SS8 and NR4.</title>
        <authorList>
            <person name="Takatani N."/>
            <person name="Nakanishi M."/>
            <person name="Meirelles P."/>
            <person name="Mino S."/>
            <person name="Suda W."/>
            <person name="Oshima K."/>
            <person name="Hattori M."/>
            <person name="Ohkuma M."/>
            <person name="Hosokawa M."/>
            <person name="Miyashita K."/>
            <person name="Thompson F.L."/>
            <person name="Niwa A."/>
            <person name="Sawabe T."/>
            <person name="Sawabe T."/>
        </authorList>
    </citation>
    <scope>NUCLEOTIDE SEQUENCE [LARGE SCALE GENOMIC DNA]</scope>
    <source>
        <strain evidence="1 2">JCM 19300</strain>
    </source>
</reference>
<gene>
    <name evidence="1" type="ORF">JCM19300_2917</name>
</gene>
<protein>
    <submittedName>
        <fullName evidence="1">Uncharacterized protein</fullName>
    </submittedName>
</protein>
<dbReference type="EMBL" id="BBNQ01000005">
    <property type="protein sequence ID" value="GAL62166.1"/>
    <property type="molecule type" value="Genomic_DNA"/>
</dbReference>
<accession>A0A090VBM3</accession>
<dbReference type="AlphaFoldDB" id="A0A090VBM3"/>
<dbReference type="OrthoDB" id="5485925at2"/>
<name>A0A090VBM3_9FLAO</name>
<proteinExistence type="predicted"/>
<dbReference type="RefSeq" id="WP_152596536.1">
    <property type="nucleotide sequence ID" value="NZ_BBNQ01000005.1"/>
</dbReference>
<evidence type="ECO:0000313" key="1">
    <source>
        <dbReference type="EMBL" id="GAL62166.1"/>
    </source>
</evidence>
<organism evidence="1 2">
    <name type="scientific">Algibacter lectus</name>
    <dbReference type="NCBI Taxonomy" id="221126"/>
    <lineage>
        <taxon>Bacteria</taxon>
        <taxon>Pseudomonadati</taxon>
        <taxon>Bacteroidota</taxon>
        <taxon>Flavobacteriia</taxon>
        <taxon>Flavobacteriales</taxon>
        <taxon>Flavobacteriaceae</taxon>
        <taxon>Algibacter</taxon>
    </lineage>
</organism>
<comment type="caution">
    <text evidence="1">The sequence shown here is derived from an EMBL/GenBank/DDBJ whole genome shotgun (WGS) entry which is preliminary data.</text>
</comment>
<sequence length="71" mass="7921">MKKLFLLILMLLTFDFGFGQSEIMISQYIETSFGSTPKGIEIHNISGSDIVFSATNNLQVYQGTNGELAYH</sequence>
<dbReference type="Proteomes" id="UP000029644">
    <property type="component" value="Unassembled WGS sequence"/>
</dbReference>